<feature type="domain" description="Fumarate lyase N-terminal" evidence="4">
    <location>
        <begin position="82"/>
        <end position="287"/>
    </location>
</feature>
<dbReference type="GO" id="GO:0005829">
    <property type="term" value="C:cytosol"/>
    <property type="evidence" value="ECO:0007669"/>
    <property type="project" value="TreeGrafter"/>
</dbReference>
<reference evidence="5 6" key="1">
    <citation type="journal article" date="2010" name="Stand. Genomic Sci.">
        <title>Complete genome sequence of Meiothermus silvanus type strain (VI-R2).</title>
        <authorList>
            <person name="Sikorski J."/>
            <person name="Tindall B.J."/>
            <person name="Lowry S."/>
            <person name="Lucas S."/>
            <person name="Nolan M."/>
            <person name="Copeland A."/>
            <person name="Glavina Del Rio T."/>
            <person name="Tice H."/>
            <person name="Cheng J.F."/>
            <person name="Han C."/>
            <person name="Pitluck S."/>
            <person name="Liolios K."/>
            <person name="Ivanova N."/>
            <person name="Mavromatis K."/>
            <person name="Mikhailova N."/>
            <person name="Pati A."/>
            <person name="Goodwin L."/>
            <person name="Chen A."/>
            <person name="Palaniappan K."/>
            <person name="Land M."/>
            <person name="Hauser L."/>
            <person name="Chang Y.J."/>
            <person name="Jeffries C.D."/>
            <person name="Rohde M."/>
            <person name="Goker M."/>
            <person name="Woyke T."/>
            <person name="Bristow J."/>
            <person name="Eisen J.A."/>
            <person name="Markowitz V."/>
            <person name="Hugenholtz P."/>
            <person name="Kyrpides N.C."/>
            <person name="Klenk H.P."/>
            <person name="Lapidus A."/>
        </authorList>
    </citation>
    <scope>NUCLEOTIDE SEQUENCE [LARGE SCALE GENOMIC DNA]</scope>
    <source>
        <strain evidence="6">ATCC 700542 / DSM 9946 / VI-R2</strain>
    </source>
</reference>
<sequence length="480" mass="53377">MSRWHAVYRRWVLARHYRFAREHLIPYFFDALTAYSLGLAAIGVPRAAEAAKALAELRKHPLPSFNGLVEDVFFAIDQQITEHWGLEVAGTLRRGLSRNDLDLTVFRAFARDRALLVLGDLLALRRRMLLLADEHRETLMVAYTHHRPAQPTTLGHYLAGLENLLSRDTRRLWAAIVSTNASPLGASSLAGSPYRVDRAMLARLLGFTQAVENTYDAVAAGDWAIELAQALAALGASLSRMARDLLFWAEREAFVVGERVAQGSSIMPQKQNPVIFEHVRALVAELIGGPQILLALNHNTAYGDLNDHSTGVLEPLERLCHVAQGALELSRVALEESRFVPERLAEGLADKSVLASELVDVLVAEGYLPLGEAYARVKRMLTSLAGEGRTLDQLSEADLAAHLGFSDPDLLAALEPRRFVERRRVQGGAAFEAQINHLRQARGRLTQDRRAYNTLRLHIRQARRWLGEPEGLLASSRESR</sequence>
<dbReference type="RefSeq" id="WP_013158858.1">
    <property type="nucleotide sequence ID" value="NC_014212.1"/>
</dbReference>
<dbReference type="Gene3D" id="1.20.200.10">
    <property type="entry name" value="Fumarase/aspartase (Central domain)"/>
    <property type="match status" value="1"/>
</dbReference>
<dbReference type="InterPro" id="IPR009049">
    <property type="entry name" value="Argininosuccinate_lyase"/>
</dbReference>
<protein>
    <recommendedName>
        <fullName evidence="2">argininosuccinate lyase</fullName>
        <ecNumber evidence="2">4.3.2.1</ecNumber>
    </recommendedName>
</protein>
<name>D7BAU2_ALLS1</name>
<dbReference type="eggNOG" id="COG0165">
    <property type="taxonomic scope" value="Bacteria"/>
</dbReference>
<evidence type="ECO:0000313" key="6">
    <source>
        <dbReference type="Proteomes" id="UP000001916"/>
    </source>
</evidence>
<dbReference type="PRINTS" id="PR00149">
    <property type="entry name" value="FUMRATELYASE"/>
</dbReference>
<keyword evidence="3" id="KW-0028">Amino-acid biosynthesis</keyword>
<keyword evidence="5" id="KW-0456">Lyase</keyword>
<dbReference type="Gene3D" id="1.10.275.10">
    <property type="entry name" value="Fumarase/aspartase (N-terminal domain)"/>
    <property type="match status" value="1"/>
</dbReference>
<keyword evidence="3" id="KW-0055">Arginine biosynthesis</keyword>
<comment type="pathway">
    <text evidence="1">Amino-acid biosynthesis; L-arginine biosynthesis; L-arginine from L-ornithine and carbamoyl phosphate: step 3/3.</text>
</comment>
<dbReference type="GO" id="GO:0042450">
    <property type="term" value="P:L-arginine biosynthetic process via ornithine"/>
    <property type="evidence" value="ECO:0007669"/>
    <property type="project" value="InterPro"/>
</dbReference>
<dbReference type="PRINTS" id="PR00145">
    <property type="entry name" value="ARGSUCLYASE"/>
</dbReference>
<dbReference type="InterPro" id="IPR020557">
    <property type="entry name" value="Fumarate_lyase_CS"/>
</dbReference>
<proteinExistence type="predicted"/>
<dbReference type="KEGG" id="msv:Mesil_2463"/>
<dbReference type="EMBL" id="CP002042">
    <property type="protein sequence ID" value="ADH64316.1"/>
    <property type="molecule type" value="Genomic_DNA"/>
</dbReference>
<dbReference type="PANTHER" id="PTHR43814:SF1">
    <property type="entry name" value="ARGININOSUCCINATE LYASE"/>
    <property type="match status" value="1"/>
</dbReference>
<dbReference type="UniPathway" id="UPA00068">
    <property type="reaction ID" value="UER00114"/>
</dbReference>
<evidence type="ECO:0000256" key="1">
    <source>
        <dbReference type="ARBA" id="ARBA00004941"/>
    </source>
</evidence>
<gene>
    <name evidence="5" type="ordered locus">Mesil_2463</name>
</gene>
<evidence type="ECO:0000256" key="3">
    <source>
        <dbReference type="ARBA" id="ARBA00022571"/>
    </source>
</evidence>
<dbReference type="PANTHER" id="PTHR43814">
    <property type="entry name" value="ARGININOSUCCINATE LYASE"/>
    <property type="match status" value="1"/>
</dbReference>
<dbReference type="HOGENOM" id="CLU_027272_3_0_0"/>
<dbReference type="SUPFAM" id="SSF48557">
    <property type="entry name" value="L-aspartase-like"/>
    <property type="match status" value="1"/>
</dbReference>
<dbReference type="OrthoDB" id="9769623at2"/>
<dbReference type="InterPro" id="IPR000362">
    <property type="entry name" value="Fumarate_lyase_fam"/>
</dbReference>
<evidence type="ECO:0000313" key="5">
    <source>
        <dbReference type="EMBL" id="ADH64316.1"/>
    </source>
</evidence>
<dbReference type="EC" id="4.3.2.1" evidence="2"/>
<dbReference type="GO" id="GO:0004056">
    <property type="term" value="F:argininosuccinate lyase activity"/>
    <property type="evidence" value="ECO:0007669"/>
    <property type="project" value="UniProtKB-EC"/>
</dbReference>
<dbReference type="InterPro" id="IPR008948">
    <property type="entry name" value="L-Aspartase-like"/>
</dbReference>
<evidence type="ECO:0000259" key="4">
    <source>
        <dbReference type="Pfam" id="PF00206"/>
    </source>
</evidence>
<organism evidence="5 6">
    <name type="scientific">Allomeiothermus silvanus (strain ATCC 700542 / DSM 9946 / NBRC 106475 / NCIMB 13440 / VI-R2)</name>
    <name type="common">Thermus silvanus</name>
    <dbReference type="NCBI Taxonomy" id="526227"/>
    <lineage>
        <taxon>Bacteria</taxon>
        <taxon>Thermotogati</taxon>
        <taxon>Deinococcota</taxon>
        <taxon>Deinococci</taxon>
        <taxon>Thermales</taxon>
        <taxon>Thermaceae</taxon>
        <taxon>Allomeiothermus</taxon>
    </lineage>
</organism>
<evidence type="ECO:0000256" key="2">
    <source>
        <dbReference type="ARBA" id="ARBA00012338"/>
    </source>
</evidence>
<dbReference type="AlphaFoldDB" id="D7BAU2"/>
<dbReference type="PROSITE" id="PS00163">
    <property type="entry name" value="FUMARATE_LYASES"/>
    <property type="match status" value="1"/>
</dbReference>
<dbReference type="Proteomes" id="UP000001916">
    <property type="component" value="Chromosome"/>
</dbReference>
<accession>D7BAU2</accession>
<keyword evidence="6" id="KW-1185">Reference proteome</keyword>
<dbReference type="InterPro" id="IPR024083">
    <property type="entry name" value="Fumarase/histidase_N"/>
</dbReference>
<dbReference type="STRING" id="526227.Mesil_2463"/>
<dbReference type="Gene3D" id="1.10.40.30">
    <property type="entry name" value="Fumarase/aspartase (C-terminal domain)"/>
    <property type="match status" value="1"/>
</dbReference>
<dbReference type="Pfam" id="PF00206">
    <property type="entry name" value="Lyase_1"/>
    <property type="match status" value="1"/>
</dbReference>
<dbReference type="InterPro" id="IPR022761">
    <property type="entry name" value="Fumarate_lyase_N"/>
</dbReference>